<dbReference type="AlphaFoldDB" id="A0A151CIX3"/>
<dbReference type="Gene3D" id="3.90.870.50">
    <property type="match status" value="1"/>
</dbReference>
<protein>
    <recommendedName>
        <fullName evidence="1">Zinc finger HypF-type domain-containing protein</fullName>
    </recommendedName>
</protein>
<accession>A0A151CIX3</accession>
<dbReference type="GO" id="GO:0016743">
    <property type="term" value="F:carboxyl- or carbamoyltransferase activity"/>
    <property type="evidence" value="ECO:0007669"/>
    <property type="project" value="TreeGrafter"/>
</dbReference>
<dbReference type="PANTHER" id="PTHR42959:SF1">
    <property type="entry name" value="CARBAMOYLTRANSFERASE HYPF"/>
    <property type="match status" value="1"/>
</dbReference>
<evidence type="ECO:0000313" key="3">
    <source>
        <dbReference type="Proteomes" id="UP000075359"/>
    </source>
</evidence>
<dbReference type="GO" id="GO:0008270">
    <property type="term" value="F:zinc ion binding"/>
    <property type="evidence" value="ECO:0007669"/>
    <property type="project" value="InterPro"/>
</dbReference>
<reference evidence="2 3" key="1">
    <citation type="submission" date="2015-11" db="EMBL/GenBank/DDBJ databases">
        <title>Draft genome of Sulfurovum riftiae 1812E, a member of the Epsilonproteobacteria isolated from the tube of the deep-sea hydrothermal vent tubewom Riftia pachyptila.</title>
        <authorList>
            <person name="Vetriani C."/>
            <person name="Giovannelli D."/>
        </authorList>
    </citation>
    <scope>NUCLEOTIDE SEQUENCE [LARGE SCALE GENOMIC DNA]</scope>
    <source>
        <strain evidence="2 3">1812E</strain>
    </source>
</reference>
<evidence type="ECO:0000259" key="1">
    <source>
        <dbReference type="Pfam" id="PF07503"/>
    </source>
</evidence>
<proteinExistence type="predicted"/>
<dbReference type="STRING" id="1630136.AS592_10200"/>
<organism evidence="2 3">
    <name type="scientific">Sulfurovum riftiae</name>
    <dbReference type="NCBI Taxonomy" id="1630136"/>
    <lineage>
        <taxon>Bacteria</taxon>
        <taxon>Pseudomonadati</taxon>
        <taxon>Campylobacterota</taxon>
        <taxon>Epsilonproteobacteria</taxon>
        <taxon>Campylobacterales</taxon>
        <taxon>Sulfurovaceae</taxon>
        <taxon>Sulfurovum</taxon>
    </lineage>
</organism>
<gene>
    <name evidence="2" type="ORF">AS592_10200</name>
</gene>
<feature type="domain" description="Zinc finger HypF-type" evidence="1">
    <location>
        <begin position="96"/>
        <end position="125"/>
    </location>
</feature>
<dbReference type="EMBL" id="LNKT01000001">
    <property type="protein sequence ID" value="KYJ87475.1"/>
    <property type="molecule type" value="Genomic_DNA"/>
</dbReference>
<dbReference type="OrthoDB" id="189895at2"/>
<dbReference type="RefSeq" id="WP_067328345.1">
    <property type="nucleotide sequence ID" value="NZ_LNKT01000001.1"/>
</dbReference>
<dbReference type="InterPro" id="IPR011125">
    <property type="entry name" value="Znf_HypF"/>
</dbReference>
<dbReference type="Pfam" id="PF07503">
    <property type="entry name" value="zf-HYPF"/>
    <property type="match status" value="1"/>
</dbReference>
<dbReference type="Gene3D" id="3.30.420.40">
    <property type="match status" value="1"/>
</dbReference>
<dbReference type="InterPro" id="IPR051060">
    <property type="entry name" value="Carbamoyltrans_HypF-like"/>
</dbReference>
<sequence>MYFIFEMEFGSNKHHISGLIEAYSTSFGMACEVIHSQKHIMILFDKEDEKIESFLLGLNDILPASIFLGKSRHYFSEEKPELSAIKKVNTPLNLSLCPSCQKEMFDVSSRRYYYPFTSCNSCGSQHPFMTGYPYERTESTMKFLVPCTACQEEMKSNALRREYPLISCIDCGISVKMNDGKSERYANDKGSYRKLFEVSAAAIEKGKSVLMQTTNGYRKFFLPTAEMRLQESILLMTDASGFNTHLMMITQEFNALMSIERPLVRVSTKSDELKALYGSTTLVKYPDDGMTMLLARELVNLEVPYIAYIECDEEVEADFLVDFDIPVEAQKDSKLFINQDMKFYISGERVIFPAVVDEVRDVVSVAHDLAAVPMDDVMLLDAMERFDAIQTSRLNVLEGEEFESEHPNERRFEQWKGSMLSVLAEHNALGEKAIGVHFDSSLYFLYYNGKEVINAVPPNPFEADHLFEHIGKLREGSDRLIVNYAKAYPEIYERLDTLSGDVDIFTVTAIMLGLKEESFEGISAEALSFLGKGGIQIDTRVNNNRFDNYAFLASIMSYQLGTVDKTLMCYSIYESFGDYISEVVSQLVEKTKAKHVTLTGETLANQALYARIQRHMGMRKLLFPMNYPIGKECAVHGAIYL</sequence>
<keyword evidence="3" id="KW-1185">Reference proteome</keyword>
<comment type="caution">
    <text evidence="2">The sequence shown here is derived from an EMBL/GenBank/DDBJ whole genome shotgun (WGS) entry which is preliminary data.</text>
</comment>
<name>A0A151CIX3_9BACT</name>
<dbReference type="PANTHER" id="PTHR42959">
    <property type="entry name" value="CARBAMOYLTRANSFERASE"/>
    <property type="match status" value="1"/>
</dbReference>
<dbReference type="GO" id="GO:0051604">
    <property type="term" value="P:protein maturation"/>
    <property type="evidence" value="ECO:0007669"/>
    <property type="project" value="TreeGrafter"/>
</dbReference>
<dbReference type="Proteomes" id="UP000075359">
    <property type="component" value="Unassembled WGS sequence"/>
</dbReference>
<evidence type="ECO:0000313" key="2">
    <source>
        <dbReference type="EMBL" id="KYJ87475.1"/>
    </source>
</evidence>